<protein>
    <submittedName>
        <fullName evidence="4">Uncharacterized protein</fullName>
    </submittedName>
</protein>
<gene>
    <name evidence="4" type="ORF">DCAR_001298</name>
</gene>
<name>A0A162AZY5_DAUCS</name>
<organism evidence="4">
    <name type="scientific">Daucus carota subsp. sativus</name>
    <name type="common">Carrot</name>
    <dbReference type="NCBI Taxonomy" id="79200"/>
    <lineage>
        <taxon>Eukaryota</taxon>
        <taxon>Viridiplantae</taxon>
        <taxon>Streptophyta</taxon>
        <taxon>Embryophyta</taxon>
        <taxon>Tracheophyta</taxon>
        <taxon>Spermatophyta</taxon>
        <taxon>Magnoliopsida</taxon>
        <taxon>eudicotyledons</taxon>
        <taxon>Gunneridae</taxon>
        <taxon>Pentapetalae</taxon>
        <taxon>asterids</taxon>
        <taxon>campanulids</taxon>
        <taxon>Apiales</taxon>
        <taxon>Apiaceae</taxon>
        <taxon>Apioideae</taxon>
        <taxon>Scandiceae</taxon>
        <taxon>Daucinae</taxon>
        <taxon>Daucus</taxon>
        <taxon>Daucus sect. Daucus</taxon>
    </lineage>
</organism>
<dbReference type="PANTHER" id="PTHR31623:SF124">
    <property type="entry name" value="VINORINE SYNTHASE-RELATED"/>
    <property type="match status" value="1"/>
</dbReference>
<keyword evidence="2" id="KW-0808">Transferase</keyword>
<dbReference type="AlphaFoldDB" id="A0A162AZY5"/>
<dbReference type="PANTHER" id="PTHR31623">
    <property type="entry name" value="F21J9.9"/>
    <property type="match status" value="1"/>
</dbReference>
<dbReference type="Pfam" id="PF02458">
    <property type="entry name" value="Transferase"/>
    <property type="match status" value="1"/>
</dbReference>
<evidence type="ECO:0000256" key="1">
    <source>
        <dbReference type="ARBA" id="ARBA00009861"/>
    </source>
</evidence>
<evidence type="ECO:0000313" key="4">
    <source>
        <dbReference type="EMBL" id="KZN08233.1"/>
    </source>
</evidence>
<reference evidence="4" key="1">
    <citation type="journal article" date="2016" name="Nat. Genet.">
        <title>A high-quality carrot genome assembly provides new insights into carotenoid accumulation and asterid genome evolution.</title>
        <authorList>
            <person name="Iorizzo M."/>
            <person name="Ellison S."/>
            <person name="Senalik D."/>
            <person name="Zeng P."/>
            <person name="Satapoomin P."/>
            <person name="Huang J."/>
            <person name="Bowman M."/>
            <person name="Iovene M."/>
            <person name="Sanseverino W."/>
            <person name="Cavagnaro P."/>
            <person name="Yildiz M."/>
            <person name="Macko-Podgorni A."/>
            <person name="Moranska E."/>
            <person name="Grzebelus E."/>
            <person name="Grzebelus D."/>
            <person name="Ashrafi H."/>
            <person name="Zheng Z."/>
            <person name="Cheng S."/>
            <person name="Spooner D."/>
            <person name="Van Deynze A."/>
            <person name="Simon P."/>
        </authorList>
    </citation>
    <scope>NUCLEOTIDE SEQUENCE [LARGE SCALE GENOMIC DNA]</scope>
    <source>
        <tissue evidence="4">Leaf</tissue>
    </source>
</reference>
<evidence type="ECO:0000256" key="3">
    <source>
        <dbReference type="ARBA" id="ARBA00023315"/>
    </source>
</evidence>
<dbReference type="Gene3D" id="3.30.559.10">
    <property type="entry name" value="Chloramphenicol acetyltransferase-like domain"/>
    <property type="match status" value="2"/>
</dbReference>
<dbReference type="Gramene" id="KZN08233">
    <property type="protein sequence ID" value="KZN08233"/>
    <property type="gene ID" value="DCAR_001298"/>
</dbReference>
<proteinExistence type="inferred from homology"/>
<keyword evidence="3" id="KW-0012">Acyltransferase</keyword>
<comment type="similarity">
    <text evidence="1">Belongs to the plant acyltransferase family.</text>
</comment>
<sequence length="469" mass="52075">MNVPTILYYPVDIHSCGKQYQESKMEVEILSTELIKPYTSTPLSLRHYNISLIDELSPTINVPTILYYPVDIHSCGKENVTTHSICMHLKKSLSMALTRFYPFAGRYMKESYMVDCSDQGAEFVQAQVDIRLDQLIGLGKNVQVELLNCLLPRPVGACDKDTDPQLAVQVSAFACGGYAIGILSSHIIADMSTTSSFVVEWAREAKQLLEGLDHDHDHDLSVSPSWNSAMLFPGCKLPRLPPRFSVDHKIVTKVFSFSDSAILKIREKARLDSSSEKLPTRVQSVFGILGKAIVDINCVIPGRPKRFLVSQTVNMRGRTDPPISKKQCGNLYLVASARSVAGEAGVDLQSLVELLTDSVRRELANCKKIVPSKGEKMMITPGFNELGKAFADPEISSVVMFSDWCKFPLYEADFGWGKPGWVSGVHVPMPNIVYLLRDRSGEGIEAWVNLSVDDMAKLEQDANIMEFTS</sequence>
<evidence type="ECO:0000256" key="2">
    <source>
        <dbReference type="ARBA" id="ARBA00022679"/>
    </source>
</evidence>
<dbReference type="InterPro" id="IPR023213">
    <property type="entry name" value="CAT-like_dom_sf"/>
</dbReference>
<dbReference type="OMA" id="PVDIHSC"/>
<accession>A0A162AZY5</accession>
<dbReference type="GO" id="GO:0016746">
    <property type="term" value="F:acyltransferase activity"/>
    <property type="evidence" value="ECO:0007669"/>
    <property type="project" value="UniProtKB-KW"/>
</dbReference>
<dbReference type="EMBL" id="LNRQ01000001">
    <property type="protein sequence ID" value="KZN08233.1"/>
    <property type="molecule type" value="Genomic_DNA"/>
</dbReference>
<comment type="caution">
    <text evidence="4">The sequence shown here is derived from an EMBL/GenBank/DDBJ whole genome shotgun (WGS) entry which is preliminary data.</text>
</comment>